<feature type="chain" id="PRO_5045712542" evidence="2">
    <location>
        <begin position="20"/>
        <end position="1850"/>
    </location>
</feature>
<keyword evidence="1" id="KW-0472">Membrane</keyword>
<dbReference type="Proteomes" id="UP001189429">
    <property type="component" value="Unassembled WGS sequence"/>
</dbReference>
<feature type="signal peptide" evidence="2">
    <location>
        <begin position="1"/>
        <end position="19"/>
    </location>
</feature>
<keyword evidence="1" id="KW-0812">Transmembrane</keyword>
<evidence type="ECO:0000313" key="3">
    <source>
        <dbReference type="EMBL" id="CAK0814540.1"/>
    </source>
</evidence>
<evidence type="ECO:0000256" key="1">
    <source>
        <dbReference type="SAM" id="Phobius"/>
    </source>
</evidence>
<proteinExistence type="predicted"/>
<keyword evidence="2" id="KW-0732">Signal</keyword>
<sequence length="1850" mass="205003">MSLLRVLIVSLLTVTTQLSVRSDGDGAGADDKVDSLVYEFGGFFEFVGQVSDAPAAPGEQAAQQQLVGHDRKSDEAWPVGSWHAPLRSNETYPGKANWPLFDTPQCSADDMTVINYWALKQAKKTLPQAARAGDFKTGSCYKTFTTDWWFGISQWVSCYQEFYNVSTPCATCIGSVYNMAKYNMSENCYNLCKGRPSRRDGSHWCWEDCQQCMWYVGRKLSDCYGEPYDMTCRYGKELGKEGYFEKNGIDPNLFVASGVSSLAFAVDVELMQMSTIVPDAATRRTGATLLMKLKAGSTTFQYDSSYWTDGSSVLNEASGASSSDSDDEDVKMSAFNTVSISALTLCYKTLDNCYTYELGATYTSAQSLFSSGFIRSLNMGHGSGTAAEGKKAWTDLFLPPGTATWYDDFWNGNGGGNCDMQRPGINTQCNDNNWARIGYCVNLPDQSCQSSDSSDADSPVGIGLKTQNWPNNVNAPFGEYFIHGAGTSVVQSFQHQMAHVILFASLFVASGVSSLAFAVDVELMQMSTIVPDAATRRTGATLLMKLKAGSTTFQYDSSYWTDGSSVLNEASGASSSDSDDEDVKMSAFNTVSISALTLCYKTLDNCYTYELGATYTSAQSLFSSGFIRSLNMGHGSGTAAEGKKAWTDLFLPPGTATWYDDFWNGNGGGNCDMQRPGINTQCNDNNWARIGYCVNLPDQSCQSSDSSDADSPVGIGLKTQNWPNNVNAPFGEYFIHGAGTSVVQSFQHQMAHVILFASLFVASGVSSLAFAVDVELMQMSTIVPDAATRRTGATLLMKLKAGSTTFQYDSSYWTDGSSVLNEASGASSSDSDDEDVKMSAFNTVSISALTLCYKTLDNCYTYELGATYTSAQSLFSSGFIRSLNMGHGSGTAAEGKKAWTDLFLPPGTATWYDDFWNGNGGGNCDMQRPGINTQCNDNNWARIGYCVNLPDQSCQSSDSSDADSPVGIGLKTQNWPNNVNAPFGEYFIHGAGTSVVQSFQHQDVKMSAFNTVSISALTLCYKTLDNCYTYELGATYTSAQSLFSSGFIRSLNMGYGSGTAAEGKKAWTDLFLPPGTATWYDDFWNGYGGGNCDMQRPGINTQCNDYNWARIGYCVNLPDQSCQPFDGSDADSPVGIGLKTQNWPNNVNAPFGEYFIHGAGSSVVQSFQHQMAHVILFASLFVASGVSSLAFAVDVELMQMSTIVPDAATRRTGATLLMKLKAGSTTFQYDSSYWTDGSSVLNEASGASSSDSDDEDVKMSAFNTVSISALTLCYKTLDNCYTYELGATYTSAQSLFSSGFIRSLNMGHGSGTAAEGKKAWTDLFLPPGTATWYDDFWNGNGGGNCDMQRPGINTQCNDNNWARIGYCVNLPDQSCQSSDSSDADSPVGIGLKTQNWPNNVNAPFGEYFIHGAGSSVVQSFQHQAWLFAGSGCVAGKRISSVWPWSHGPSFARHRARSIGFDTGGGGGVHLHGVEYHVADQHYGFQQHNGIHHYGIQHHVADKHHGNEQHHGFYHDGVEHHVADQLFGNEQHYEVDYHGVQHDVLDQHYGNEQHNEIFHYRVKHYVEIQHYGNEQLHEVFYYGVEHHIRDQHHAIEQHHRVHDYRVEQYHGVQHHGFEHDFADQHHGNEQHNGVHHHGIQHHFANKHYRIEHYHGVHHVGQHHGVHHVRVEYHVADQHNGLKQYHPVHHDGVEQYHGVQYDGDEHYVAEQHYGNQQYHRVHNDGIEHDVSDEQHRNEQHHRFHHSTVFYYRVEHYVEIQHYGNEQLHEVFYYGVEHHIRDQHYGNDQHHSVHDYRVEQYHGVQHFGFEHVIADQHHRNKQHNGVHHHGIQHHFANKHYRIEHYYGVHHVGV</sequence>
<dbReference type="EMBL" id="CAUYUJ010005670">
    <property type="protein sequence ID" value="CAK0814540.1"/>
    <property type="molecule type" value="Genomic_DNA"/>
</dbReference>
<accession>A0ABN9R7Z4</accession>
<protein>
    <submittedName>
        <fullName evidence="3">Uncharacterized protein</fullName>
    </submittedName>
</protein>
<name>A0ABN9R7Z4_9DINO</name>
<evidence type="ECO:0000313" key="4">
    <source>
        <dbReference type="Proteomes" id="UP001189429"/>
    </source>
</evidence>
<gene>
    <name evidence="3" type="ORF">PCOR1329_LOCUS18117</name>
</gene>
<feature type="transmembrane region" description="Helical" evidence="1">
    <location>
        <begin position="753"/>
        <end position="772"/>
    </location>
</feature>
<organism evidence="3 4">
    <name type="scientific">Prorocentrum cordatum</name>
    <dbReference type="NCBI Taxonomy" id="2364126"/>
    <lineage>
        <taxon>Eukaryota</taxon>
        <taxon>Sar</taxon>
        <taxon>Alveolata</taxon>
        <taxon>Dinophyceae</taxon>
        <taxon>Prorocentrales</taxon>
        <taxon>Prorocentraceae</taxon>
        <taxon>Prorocentrum</taxon>
    </lineage>
</organism>
<reference evidence="3" key="1">
    <citation type="submission" date="2023-10" db="EMBL/GenBank/DDBJ databases">
        <authorList>
            <person name="Chen Y."/>
            <person name="Shah S."/>
            <person name="Dougan E. K."/>
            <person name="Thang M."/>
            <person name="Chan C."/>
        </authorList>
    </citation>
    <scope>NUCLEOTIDE SEQUENCE [LARGE SCALE GENOMIC DNA]</scope>
</reference>
<feature type="transmembrane region" description="Helical" evidence="1">
    <location>
        <begin position="497"/>
        <end position="519"/>
    </location>
</feature>
<comment type="caution">
    <text evidence="3">The sequence shown here is derived from an EMBL/GenBank/DDBJ whole genome shotgun (WGS) entry which is preliminary data.</text>
</comment>
<evidence type="ECO:0000256" key="2">
    <source>
        <dbReference type="SAM" id="SignalP"/>
    </source>
</evidence>
<keyword evidence="4" id="KW-1185">Reference proteome</keyword>
<keyword evidence="1" id="KW-1133">Transmembrane helix</keyword>